<proteinExistence type="predicted"/>
<dbReference type="AlphaFoldDB" id="A0AAN6NF42"/>
<keyword evidence="1" id="KW-1133">Transmembrane helix</keyword>
<gene>
    <name evidence="2" type="ORF">QBC46DRAFT_157214</name>
</gene>
<reference evidence="3" key="1">
    <citation type="journal article" date="2023" name="Mol. Phylogenet. Evol.">
        <title>Genome-scale phylogeny and comparative genomics of the fungal order Sordariales.</title>
        <authorList>
            <person name="Hensen N."/>
            <person name="Bonometti L."/>
            <person name="Westerberg I."/>
            <person name="Brannstrom I.O."/>
            <person name="Guillou S."/>
            <person name="Cros-Aarteil S."/>
            <person name="Calhoun S."/>
            <person name="Haridas S."/>
            <person name="Kuo A."/>
            <person name="Mondo S."/>
            <person name="Pangilinan J."/>
            <person name="Riley R."/>
            <person name="LaButti K."/>
            <person name="Andreopoulos B."/>
            <person name="Lipzen A."/>
            <person name="Chen C."/>
            <person name="Yan M."/>
            <person name="Daum C."/>
            <person name="Ng V."/>
            <person name="Clum A."/>
            <person name="Steindorff A."/>
            <person name="Ohm R.A."/>
            <person name="Martin F."/>
            <person name="Silar P."/>
            <person name="Natvig D.O."/>
            <person name="Lalanne C."/>
            <person name="Gautier V."/>
            <person name="Ament-Velasquez S.L."/>
            <person name="Kruys A."/>
            <person name="Hutchinson M.I."/>
            <person name="Powell A.J."/>
            <person name="Barry K."/>
            <person name="Miller A.N."/>
            <person name="Grigoriev I.V."/>
            <person name="Debuchy R."/>
            <person name="Gladieux P."/>
            <person name="Hiltunen Thoren M."/>
            <person name="Johannesson H."/>
        </authorList>
    </citation>
    <scope>NUCLEOTIDE SEQUENCE [LARGE SCALE GENOMIC DNA]</scope>
    <source>
        <strain evidence="3">CBS 340.73</strain>
    </source>
</reference>
<feature type="transmembrane region" description="Helical" evidence="1">
    <location>
        <begin position="95"/>
        <end position="117"/>
    </location>
</feature>
<feature type="transmembrane region" description="Helical" evidence="1">
    <location>
        <begin position="12"/>
        <end position="30"/>
    </location>
</feature>
<organism evidence="2 3">
    <name type="scientific">Diplogelasinospora grovesii</name>
    <dbReference type="NCBI Taxonomy" id="303347"/>
    <lineage>
        <taxon>Eukaryota</taxon>
        <taxon>Fungi</taxon>
        <taxon>Dikarya</taxon>
        <taxon>Ascomycota</taxon>
        <taxon>Pezizomycotina</taxon>
        <taxon>Sordariomycetes</taxon>
        <taxon>Sordariomycetidae</taxon>
        <taxon>Sordariales</taxon>
        <taxon>Diplogelasinosporaceae</taxon>
        <taxon>Diplogelasinospora</taxon>
    </lineage>
</organism>
<comment type="caution">
    <text evidence="2">The sequence shown here is derived from an EMBL/GenBank/DDBJ whole genome shotgun (WGS) entry which is preliminary data.</text>
</comment>
<dbReference type="EMBL" id="MU853758">
    <property type="protein sequence ID" value="KAK3944620.1"/>
    <property type="molecule type" value="Genomic_DNA"/>
</dbReference>
<keyword evidence="1" id="KW-0472">Membrane</keyword>
<keyword evidence="1" id="KW-0812">Transmembrane</keyword>
<keyword evidence="3" id="KW-1185">Reference proteome</keyword>
<protein>
    <submittedName>
        <fullName evidence="2">Uncharacterized protein</fullName>
    </submittedName>
</protein>
<name>A0AAN6NF42_9PEZI</name>
<evidence type="ECO:0000313" key="2">
    <source>
        <dbReference type="EMBL" id="KAK3944620.1"/>
    </source>
</evidence>
<evidence type="ECO:0000313" key="3">
    <source>
        <dbReference type="Proteomes" id="UP001303473"/>
    </source>
</evidence>
<sequence length="132" mass="15565">MFSLMHLRHDTYAARKHFFLFFLGLIYFGADFPPSFFLFTGERGERNGIFKFTAANQTHIYYIYPSLYTHITPIKRTSRGLLRSTYFYTSCRIPILFRFGSLGFGTCLFTPSILFLYRAAPPAHRLYDERRS</sequence>
<evidence type="ECO:0000256" key="1">
    <source>
        <dbReference type="SAM" id="Phobius"/>
    </source>
</evidence>
<dbReference type="Proteomes" id="UP001303473">
    <property type="component" value="Unassembled WGS sequence"/>
</dbReference>
<accession>A0AAN6NF42</accession>